<evidence type="ECO:0000313" key="4">
    <source>
        <dbReference type="Proteomes" id="UP000284161"/>
    </source>
</evidence>
<dbReference type="AlphaFoldDB" id="A0A3E4UKB1"/>
<dbReference type="Pfam" id="PF10902">
    <property type="entry name" value="WYL_2"/>
    <property type="match status" value="1"/>
</dbReference>
<dbReference type="EMBL" id="QSSV01000028">
    <property type="protein sequence ID" value="RGM09833.1"/>
    <property type="molecule type" value="Genomic_DNA"/>
</dbReference>
<evidence type="ECO:0000313" key="3">
    <source>
        <dbReference type="Proteomes" id="UP000261223"/>
    </source>
</evidence>
<reference evidence="3 4" key="1">
    <citation type="submission" date="2018-08" db="EMBL/GenBank/DDBJ databases">
        <title>A genome reference for cultivated species of the human gut microbiota.</title>
        <authorList>
            <person name="Zou Y."/>
            <person name="Xue W."/>
            <person name="Luo G."/>
        </authorList>
    </citation>
    <scope>NUCLEOTIDE SEQUENCE [LARGE SCALE GENOMIC DNA]</scope>
    <source>
        <strain evidence="2 4">AF25-6</strain>
        <strain evidence="1 3">TF03-6</strain>
    </source>
</reference>
<evidence type="ECO:0000313" key="1">
    <source>
        <dbReference type="EMBL" id="RGM09833.1"/>
    </source>
</evidence>
<accession>A0A3E4UKB1</accession>
<evidence type="ECO:0000313" key="2">
    <source>
        <dbReference type="EMBL" id="RGR26870.1"/>
    </source>
</evidence>
<dbReference type="Proteomes" id="UP000284161">
    <property type="component" value="Unassembled WGS sequence"/>
</dbReference>
<proteinExistence type="predicted"/>
<protein>
    <submittedName>
        <fullName evidence="1">DUF2693 domain-containing protein</fullName>
    </submittedName>
</protein>
<name>A0A3E4UKB1_BACSE</name>
<dbReference type="RefSeq" id="WP_117742486.1">
    <property type="nucleotide sequence ID" value="NZ_QRUB01000014.1"/>
</dbReference>
<gene>
    <name evidence="2" type="ORF">DWY58_12860</name>
    <name evidence="1" type="ORF">DXC34_16520</name>
</gene>
<dbReference type="Proteomes" id="UP000261223">
    <property type="component" value="Unassembled WGS sequence"/>
</dbReference>
<comment type="caution">
    <text evidence="1">The sequence shown here is derived from an EMBL/GenBank/DDBJ whole genome shotgun (WGS) entry which is preliminary data.</text>
</comment>
<dbReference type="EMBL" id="QRUB01000014">
    <property type="protein sequence ID" value="RGR26870.1"/>
    <property type="molecule type" value="Genomic_DNA"/>
</dbReference>
<dbReference type="InterPro" id="IPR024401">
    <property type="entry name" value="WYL_prot"/>
</dbReference>
<organism evidence="1 3">
    <name type="scientific">Bacteroides stercoris</name>
    <dbReference type="NCBI Taxonomy" id="46506"/>
    <lineage>
        <taxon>Bacteria</taxon>
        <taxon>Pseudomonadati</taxon>
        <taxon>Bacteroidota</taxon>
        <taxon>Bacteroidia</taxon>
        <taxon>Bacteroidales</taxon>
        <taxon>Bacteroidaceae</taxon>
        <taxon>Bacteroides</taxon>
    </lineage>
</organism>
<sequence>MQAIILSSNTAIRAEVITLRTNARKIDGISKAVLVEQLKEKLKSGKIVKFAYLKSNGEVRVAFGTTHPDFVKDKVCGWGASRESYATTAYFDLEKCGWRSFRWENLIAVF</sequence>